<keyword evidence="1" id="KW-0472">Membrane</keyword>
<name>A0ABX1L6C1_9LACO</name>
<evidence type="ECO:0000256" key="1">
    <source>
        <dbReference type="SAM" id="Phobius"/>
    </source>
</evidence>
<feature type="transmembrane region" description="Helical" evidence="1">
    <location>
        <begin position="33"/>
        <end position="51"/>
    </location>
</feature>
<gene>
    <name evidence="2" type="ORF">HEQ44_10530</name>
</gene>
<dbReference type="Proteomes" id="UP000707477">
    <property type="component" value="Unassembled WGS sequence"/>
</dbReference>
<accession>A0ABX1L6C1</accession>
<dbReference type="EMBL" id="JAAVSD010000039">
    <property type="protein sequence ID" value="NLR30616.1"/>
    <property type="molecule type" value="Genomic_DNA"/>
</dbReference>
<keyword evidence="1" id="KW-0812">Transmembrane</keyword>
<proteinExistence type="predicted"/>
<protein>
    <submittedName>
        <fullName evidence="2">Uncharacterized protein</fullName>
    </submittedName>
</protein>
<reference evidence="2 3" key="1">
    <citation type="submission" date="2020-03" db="EMBL/GenBank/DDBJ databases">
        <authorList>
            <person name="Zhang Z."/>
            <person name="Guo Z."/>
            <person name="Hou Q."/>
            <person name="Shen X."/>
        </authorList>
    </citation>
    <scope>NUCLEOTIDE SEQUENCE [LARGE SCALE GENOMIC DNA]</scope>
    <source>
        <strain evidence="2 3">HBUAS51329</strain>
    </source>
</reference>
<dbReference type="RefSeq" id="WP_168850472.1">
    <property type="nucleotide sequence ID" value="NZ_JAAVSD010000039.1"/>
</dbReference>
<keyword evidence="1" id="KW-1133">Transmembrane helix</keyword>
<organism evidence="2 3">
    <name type="scientific">Levilactobacillus tujiorum</name>
    <dbReference type="NCBI Taxonomy" id="2912243"/>
    <lineage>
        <taxon>Bacteria</taxon>
        <taxon>Bacillati</taxon>
        <taxon>Bacillota</taxon>
        <taxon>Bacilli</taxon>
        <taxon>Lactobacillales</taxon>
        <taxon>Lactobacillaceae</taxon>
        <taxon>Levilactobacillus</taxon>
    </lineage>
</organism>
<comment type="caution">
    <text evidence="2">The sequence shown here is derived from an EMBL/GenBank/DDBJ whole genome shotgun (WGS) entry which is preliminary data.</text>
</comment>
<feature type="transmembrane region" description="Helical" evidence="1">
    <location>
        <begin position="114"/>
        <end position="133"/>
    </location>
</feature>
<keyword evidence="3" id="KW-1185">Reference proteome</keyword>
<evidence type="ECO:0000313" key="2">
    <source>
        <dbReference type="EMBL" id="NLR30616.1"/>
    </source>
</evidence>
<evidence type="ECO:0000313" key="3">
    <source>
        <dbReference type="Proteomes" id="UP000707477"/>
    </source>
</evidence>
<sequence>MVKTYLKGLFPFAFIFFINNLNTQTGAWTLAFSWWNFYLVVSYVVFFPLLYGQSHQRLDDSVDIGKKLERPQEGADQKAMRMGSNYGSTGHFGFARIGDAQGEENGIERWGISLVLRLFLILAGPLVYGYLWLKQWHQTKDK</sequence>